<dbReference type="Pfam" id="PF01026">
    <property type="entry name" value="TatD_DNase"/>
    <property type="match status" value="1"/>
</dbReference>
<name>A0ABV7G2C9_9PROT</name>
<dbReference type="PANTHER" id="PTHR46124">
    <property type="entry name" value="D-AMINOACYL-TRNA DEACYLASE"/>
    <property type="match status" value="1"/>
</dbReference>
<proteinExistence type="inferred from homology"/>
<comment type="caution">
    <text evidence="4">The sequence shown here is derived from an EMBL/GenBank/DDBJ whole genome shotgun (WGS) entry which is preliminary data.</text>
</comment>
<evidence type="ECO:0000256" key="2">
    <source>
        <dbReference type="ARBA" id="ARBA00022723"/>
    </source>
</evidence>
<sequence length="256" mass="27905">MLIDSHCHLDYFSDAELPDVLERARSAGVTRFVTIGVRLDQARAVKAMAERHADVWGTVGVHPQNVGEGPLPAVEELVAASNHPRIIGLGESGLDYFYDKAPAEVQQEGFRRHIAAARVTGLPLVIHARDADDDIARILREEMEAGAFPFLLHCFSSGVALAQTALELGGYISFSGMVTFPKAEALRTIAATVPADRLLVETDAPYLAPTPHRGKRNEPAFVKLTAARLAELRAVTLEELATQTSRNFVTLFRQAQ</sequence>
<evidence type="ECO:0000313" key="5">
    <source>
        <dbReference type="Proteomes" id="UP001595593"/>
    </source>
</evidence>
<reference evidence="5" key="1">
    <citation type="journal article" date="2019" name="Int. J. Syst. Evol. Microbiol.">
        <title>The Global Catalogue of Microorganisms (GCM) 10K type strain sequencing project: providing services to taxonomists for standard genome sequencing and annotation.</title>
        <authorList>
            <consortium name="The Broad Institute Genomics Platform"/>
            <consortium name="The Broad Institute Genome Sequencing Center for Infectious Disease"/>
            <person name="Wu L."/>
            <person name="Ma J."/>
        </authorList>
    </citation>
    <scope>NUCLEOTIDE SEQUENCE [LARGE SCALE GENOMIC DNA]</scope>
    <source>
        <strain evidence="5">KCTC 52094</strain>
    </source>
</reference>
<evidence type="ECO:0000313" key="4">
    <source>
        <dbReference type="EMBL" id="MFC3124841.1"/>
    </source>
</evidence>
<dbReference type="GO" id="GO:0016787">
    <property type="term" value="F:hydrolase activity"/>
    <property type="evidence" value="ECO:0007669"/>
    <property type="project" value="UniProtKB-KW"/>
</dbReference>
<dbReference type="EMBL" id="JBHRTN010000007">
    <property type="protein sequence ID" value="MFC3124841.1"/>
    <property type="molecule type" value="Genomic_DNA"/>
</dbReference>
<evidence type="ECO:0000256" key="3">
    <source>
        <dbReference type="ARBA" id="ARBA00022801"/>
    </source>
</evidence>
<gene>
    <name evidence="4" type="ORF">ACFOD4_07200</name>
</gene>
<dbReference type="PANTHER" id="PTHR46124:SF2">
    <property type="entry name" value="D-AMINOACYL-TRNA DEACYLASE"/>
    <property type="match status" value="1"/>
</dbReference>
<dbReference type="InterPro" id="IPR032466">
    <property type="entry name" value="Metal_Hydrolase"/>
</dbReference>
<dbReference type="InterPro" id="IPR018228">
    <property type="entry name" value="DNase_TatD-rel_CS"/>
</dbReference>
<dbReference type="Gene3D" id="3.20.20.140">
    <property type="entry name" value="Metal-dependent hydrolases"/>
    <property type="match status" value="1"/>
</dbReference>
<dbReference type="SUPFAM" id="SSF51556">
    <property type="entry name" value="Metallo-dependent hydrolases"/>
    <property type="match status" value="1"/>
</dbReference>
<protein>
    <submittedName>
        <fullName evidence="4">TatD family hydrolase</fullName>
        <ecNumber evidence="4">3.1.-.-</ecNumber>
    </submittedName>
</protein>
<dbReference type="Proteomes" id="UP001595593">
    <property type="component" value="Unassembled WGS sequence"/>
</dbReference>
<comment type="similarity">
    <text evidence="1">Belongs to the metallo-dependent hydrolases superfamily. TatD-type hydrolase family.</text>
</comment>
<evidence type="ECO:0000256" key="1">
    <source>
        <dbReference type="ARBA" id="ARBA00009275"/>
    </source>
</evidence>
<dbReference type="PROSITE" id="PS01090">
    <property type="entry name" value="TATD_2"/>
    <property type="match status" value="1"/>
</dbReference>
<dbReference type="InterPro" id="IPR001130">
    <property type="entry name" value="TatD-like"/>
</dbReference>
<dbReference type="InterPro" id="IPR015991">
    <property type="entry name" value="TatD/YcfH-like"/>
</dbReference>
<accession>A0ABV7G2C9</accession>
<keyword evidence="2" id="KW-0479">Metal-binding</keyword>
<dbReference type="CDD" id="cd01310">
    <property type="entry name" value="TatD_DNAse"/>
    <property type="match status" value="1"/>
</dbReference>
<dbReference type="NCBIfam" id="TIGR00010">
    <property type="entry name" value="YchF/TatD family DNA exonuclease"/>
    <property type="match status" value="1"/>
</dbReference>
<dbReference type="EC" id="3.1.-.-" evidence="4"/>
<organism evidence="4 5">
    <name type="scientific">Teichococcus globiformis</name>
    <dbReference type="NCBI Taxonomy" id="2307229"/>
    <lineage>
        <taxon>Bacteria</taxon>
        <taxon>Pseudomonadati</taxon>
        <taxon>Pseudomonadota</taxon>
        <taxon>Alphaproteobacteria</taxon>
        <taxon>Acetobacterales</taxon>
        <taxon>Roseomonadaceae</taxon>
        <taxon>Roseomonas</taxon>
    </lineage>
</organism>
<keyword evidence="5" id="KW-1185">Reference proteome</keyword>
<dbReference type="RefSeq" id="WP_379595246.1">
    <property type="nucleotide sequence ID" value="NZ_JBHRTN010000007.1"/>
</dbReference>
<dbReference type="PROSITE" id="PS01137">
    <property type="entry name" value="TATD_1"/>
    <property type="match status" value="1"/>
</dbReference>
<keyword evidence="3 4" id="KW-0378">Hydrolase</keyword>
<dbReference type="PIRSF" id="PIRSF005902">
    <property type="entry name" value="DNase_TatD"/>
    <property type="match status" value="1"/>
</dbReference>